<comment type="caution">
    <text evidence="4">The sequence shown here is derived from an EMBL/GenBank/DDBJ whole genome shotgun (WGS) entry which is preliminary data.</text>
</comment>
<dbReference type="PROSITE" id="PS50801">
    <property type="entry name" value="STAS"/>
    <property type="match status" value="1"/>
</dbReference>
<dbReference type="CDD" id="cd07043">
    <property type="entry name" value="STAS_anti-anti-sigma_factors"/>
    <property type="match status" value="1"/>
</dbReference>
<gene>
    <name evidence="4" type="ORF">E7203_02040</name>
</gene>
<dbReference type="InterPro" id="IPR003658">
    <property type="entry name" value="Anti-sigma_ant"/>
</dbReference>
<protein>
    <recommendedName>
        <fullName evidence="2">Anti-sigma factor antagonist</fullName>
    </recommendedName>
</protein>
<proteinExistence type="inferred from homology"/>
<dbReference type="Gene3D" id="3.30.750.24">
    <property type="entry name" value="STAS domain"/>
    <property type="match status" value="1"/>
</dbReference>
<dbReference type="PANTHER" id="PTHR33495">
    <property type="entry name" value="ANTI-SIGMA FACTOR ANTAGONIST TM_1081-RELATED-RELATED"/>
    <property type="match status" value="1"/>
</dbReference>
<evidence type="ECO:0000259" key="3">
    <source>
        <dbReference type="PROSITE" id="PS50801"/>
    </source>
</evidence>
<evidence type="ECO:0000313" key="4">
    <source>
        <dbReference type="EMBL" id="MBE6084247.1"/>
    </source>
</evidence>
<reference evidence="4" key="1">
    <citation type="submission" date="2019-04" db="EMBL/GenBank/DDBJ databases">
        <title>Evolution of Biomass-Degrading Anaerobic Consortia Revealed by Metagenomics.</title>
        <authorList>
            <person name="Peng X."/>
        </authorList>
    </citation>
    <scope>NUCLEOTIDE SEQUENCE</scope>
    <source>
        <strain evidence="4">SIG242</strain>
    </source>
</reference>
<dbReference type="GO" id="GO:0043856">
    <property type="term" value="F:anti-sigma factor antagonist activity"/>
    <property type="evidence" value="ECO:0007669"/>
    <property type="project" value="InterPro"/>
</dbReference>
<dbReference type="InterPro" id="IPR002645">
    <property type="entry name" value="STAS_dom"/>
</dbReference>
<dbReference type="EMBL" id="SVCA01000001">
    <property type="protein sequence ID" value="MBE6084247.1"/>
    <property type="molecule type" value="Genomic_DNA"/>
</dbReference>
<dbReference type="SUPFAM" id="SSF52091">
    <property type="entry name" value="SpoIIaa-like"/>
    <property type="match status" value="1"/>
</dbReference>
<dbReference type="Pfam" id="PF01740">
    <property type="entry name" value="STAS"/>
    <property type="match status" value="1"/>
</dbReference>
<dbReference type="Proteomes" id="UP000772151">
    <property type="component" value="Unassembled WGS sequence"/>
</dbReference>
<dbReference type="AlphaFoldDB" id="A0A927WJE8"/>
<evidence type="ECO:0000313" key="5">
    <source>
        <dbReference type="Proteomes" id="UP000772151"/>
    </source>
</evidence>
<accession>A0A927WJE8</accession>
<evidence type="ECO:0000256" key="2">
    <source>
        <dbReference type="RuleBase" id="RU003749"/>
    </source>
</evidence>
<organism evidence="4 5">
    <name type="scientific">Selenomonas ruminantium</name>
    <dbReference type="NCBI Taxonomy" id="971"/>
    <lineage>
        <taxon>Bacteria</taxon>
        <taxon>Bacillati</taxon>
        <taxon>Bacillota</taxon>
        <taxon>Negativicutes</taxon>
        <taxon>Selenomonadales</taxon>
        <taxon>Selenomonadaceae</taxon>
        <taxon>Selenomonas</taxon>
    </lineage>
</organism>
<name>A0A927WJE8_SELRU</name>
<evidence type="ECO:0000256" key="1">
    <source>
        <dbReference type="ARBA" id="ARBA00009013"/>
    </source>
</evidence>
<sequence length="111" mass="12596">MKMDTLEFEMGKQDDWVVVKAKGRLDRLNAADVSVEWEKIQEESPKMVLELSEMDYLSSAGIRILLRLSKKAKAEGKDFALCCGEGFVKEVLEDSNMDMLVKVYDSLDELA</sequence>
<dbReference type="NCBIfam" id="TIGR00377">
    <property type="entry name" value="ant_ant_sig"/>
    <property type="match status" value="1"/>
</dbReference>
<feature type="domain" description="STAS" evidence="3">
    <location>
        <begin position="6"/>
        <end position="111"/>
    </location>
</feature>
<comment type="similarity">
    <text evidence="1 2">Belongs to the anti-sigma-factor antagonist family.</text>
</comment>
<dbReference type="InterPro" id="IPR036513">
    <property type="entry name" value="STAS_dom_sf"/>
</dbReference>